<keyword evidence="6" id="KW-0731">Sigma factor</keyword>
<dbReference type="PRINTS" id="PR00045">
    <property type="entry name" value="SIGMA54FCT"/>
</dbReference>
<comment type="caution">
    <text evidence="11">The sequence shown here is derived from an EMBL/GenBank/DDBJ whole genome shotgun (WGS) entry which is preliminary data.</text>
</comment>
<name>A0ABX0A9U2_9BACI</name>
<evidence type="ECO:0000256" key="7">
    <source>
        <dbReference type="ARBA" id="ARBA00023125"/>
    </source>
</evidence>
<organism evidence="11 12">
    <name type="scientific">Pallidibacillus pasinlerensis</name>
    <dbReference type="NCBI Taxonomy" id="2703818"/>
    <lineage>
        <taxon>Bacteria</taxon>
        <taxon>Bacillati</taxon>
        <taxon>Bacillota</taxon>
        <taxon>Bacilli</taxon>
        <taxon>Bacillales</taxon>
        <taxon>Bacillaceae</taxon>
        <taxon>Pallidibacillus</taxon>
    </lineage>
</organism>
<dbReference type="PROSITE" id="PS00718">
    <property type="entry name" value="SIGMA54_2"/>
    <property type="match status" value="1"/>
</dbReference>
<evidence type="ECO:0000256" key="1">
    <source>
        <dbReference type="ARBA" id="ARBA00008798"/>
    </source>
</evidence>
<dbReference type="InterPro" id="IPR007046">
    <property type="entry name" value="RNA_pol_sigma_54_core-bd"/>
</dbReference>
<dbReference type="PROSITE" id="PS50044">
    <property type="entry name" value="SIGMA54_3"/>
    <property type="match status" value="1"/>
</dbReference>
<dbReference type="PANTHER" id="PTHR32248">
    <property type="entry name" value="RNA POLYMERASE SIGMA-54 FACTOR"/>
    <property type="match status" value="1"/>
</dbReference>
<keyword evidence="7" id="KW-0238">DNA-binding</keyword>
<dbReference type="Gene3D" id="1.10.10.60">
    <property type="entry name" value="Homeodomain-like"/>
    <property type="match status" value="1"/>
</dbReference>
<protein>
    <submittedName>
        <fullName evidence="11">RNA polymerase factor sigma-54</fullName>
    </submittedName>
</protein>
<dbReference type="PIRSF" id="PIRSF000774">
    <property type="entry name" value="RpoN"/>
    <property type="match status" value="1"/>
</dbReference>
<evidence type="ECO:0000256" key="6">
    <source>
        <dbReference type="ARBA" id="ARBA00023082"/>
    </source>
</evidence>
<evidence type="ECO:0000256" key="3">
    <source>
        <dbReference type="ARBA" id="ARBA00022679"/>
    </source>
</evidence>
<gene>
    <name evidence="11" type="primary">rpoN</name>
    <name evidence="11" type="ORF">GW534_09635</name>
</gene>
<dbReference type="InterPro" id="IPR038709">
    <property type="entry name" value="RpoN_core-bd_sf"/>
</dbReference>
<keyword evidence="8" id="KW-0804">Transcription</keyword>
<keyword evidence="2" id="KW-0240">DNA-directed RNA polymerase</keyword>
<dbReference type="Gene3D" id="1.10.10.1330">
    <property type="entry name" value="RNA polymerase sigma-54 factor, core-binding domain"/>
    <property type="match status" value="1"/>
</dbReference>
<evidence type="ECO:0000313" key="12">
    <source>
        <dbReference type="Proteomes" id="UP000743899"/>
    </source>
</evidence>
<keyword evidence="5" id="KW-0805">Transcription regulation</keyword>
<evidence type="ECO:0000259" key="10">
    <source>
        <dbReference type="Pfam" id="PF04963"/>
    </source>
</evidence>
<dbReference type="PANTHER" id="PTHR32248:SF4">
    <property type="entry name" value="RNA POLYMERASE SIGMA-54 FACTOR"/>
    <property type="match status" value="1"/>
</dbReference>
<dbReference type="EMBL" id="JAACYS010000041">
    <property type="protein sequence ID" value="NCU17978.1"/>
    <property type="molecule type" value="Genomic_DNA"/>
</dbReference>
<keyword evidence="3" id="KW-0808">Transferase</keyword>
<proteinExistence type="inferred from homology"/>
<dbReference type="RefSeq" id="WP_161920807.1">
    <property type="nucleotide sequence ID" value="NZ_JAACYS010000041.1"/>
</dbReference>
<reference evidence="11 12" key="1">
    <citation type="submission" date="2020-01" db="EMBL/GenBank/DDBJ databases">
        <title>A novel Bacillus sp. from Pasinler.</title>
        <authorList>
            <person name="Adiguzel A."/>
            <person name="Ay H."/>
            <person name="Baltaci M.O."/>
        </authorList>
    </citation>
    <scope>NUCLEOTIDE SEQUENCE [LARGE SCALE GENOMIC DNA]</scope>
    <source>
        <strain evidence="11 12">P1</strain>
    </source>
</reference>
<evidence type="ECO:0000256" key="2">
    <source>
        <dbReference type="ARBA" id="ARBA00022478"/>
    </source>
</evidence>
<dbReference type="InterPro" id="IPR007634">
    <property type="entry name" value="RNA_pol_sigma_54_DNA-bd"/>
</dbReference>
<accession>A0ABX0A9U2</accession>
<evidence type="ECO:0000313" key="11">
    <source>
        <dbReference type="EMBL" id="NCU17978.1"/>
    </source>
</evidence>
<sequence length="442" mass="51840">MDMNYGLFQEQTLKLNMTQSLAQAISILQLNTMELTSFVEEIAMENPLLEVETNFYSPIDYRRTKKKRKKNLDEKQSFEAFLPNKKQNLYEYLQMQTITFNLTDQERRYLDFLIYNINESGYLEIDLEDASKMLSLPIEMGKKTLNIIHELDPPGIGARNLQECLLLQLESKNQLTLKYRYILTKYFQDFADKKWKKIEGDLNISLEEIQYLYDIIQTLNPRPGLLYSNEKTEYAVPDIILEKDSDGWHIQIVEDLFLEVRFNDQYYTELIKEQDSKTIEFAKDKYRQIQWLKNSIEQRKNTILKIVNVILKKQENYFQNVKASLKPMTMAEISEEIGVHESTVSRAVRNKYIKTPSGVHALRNLFTSQLSTNTGSKSLSSEAVKKEIQAIIDQEDKTKPYSDNAIVSILKNKGINISRRTITKYRESMNIPSSLKRKRYTV</sequence>
<evidence type="ECO:0000256" key="8">
    <source>
        <dbReference type="ARBA" id="ARBA00023163"/>
    </source>
</evidence>
<keyword evidence="12" id="KW-1185">Reference proteome</keyword>
<evidence type="ECO:0000259" key="9">
    <source>
        <dbReference type="Pfam" id="PF04552"/>
    </source>
</evidence>
<dbReference type="Pfam" id="PF04963">
    <property type="entry name" value="Sigma54_CBD"/>
    <property type="match status" value="1"/>
</dbReference>
<dbReference type="Pfam" id="PF04552">
    <property type="entry name" value="Sigma54_DBD"/>
    <property type="match status" value="1"/>
</dbReference>
<feature type="domain" description="RNA polymerase sigma factor 54 core-binding" evidence="10">
    <location>
        <begin position="84"/>
        <end position="266"/>
    </location>
</feature>
<feature type="domain" description="RNA polymerase sigma factor 54 DNA-binding" evidence="9">
    <location>
        <begin position="281"/>
        <end position="439"/>
    </location>
</feature>
<keyword evidence="4" id="KW-0548">Nucleotidyltransferase</keyword>
<dbReference type="NCBIfam" id="TIGR02395">
    <property type="entry name" value="rpoN_sigma"/>
    <property type="match status" value="1"/>
</dbReference>
<comment type="similarity">
    <text evidence="1">Belongs to the sigma-54 factor family.</text>
</comment>
<dbReference type="Pfam" id="PF00309">
    <property type="entry name" value="Sigma54_AID"/>
    <property type="match status" value="1"/>
</dbReference>
<dbReference type="Proteomes" id="UP000743899">
    <property type="component" value="Unassembled WGS sequence"/>
</dbReference>
<evidence type="ECO:0000256" key="5">
    <source>
        <dbReference type="ARBA" id="ARBA00023015"/>
    </source>
</evidence>
<dbReference type="InterPro" id="IPR000394">
    <property type="entry name" value="RNA_pol_sigma_54"/>
</dbReference>
<evidence type="ECO:0000256" key="4">
    <source>
        <dbReference type="ARBA" id="ARBA00022695"/>
    </source>
</evidence>